<dbReference type="InterPro" id="IPR044946">
    <property type="entry name" value="Restrct_endonuc_typeI_TRD_sf"/>
</dbReference>
<evidence type="ECO:0000256" key="2">
    <source>
        <dbReference type="ARBA" id="ARBA00023125"/>
    </source>
</evidence>
<evidence type="ECO:0000313" key="3">
    <source>
        <dbReference type="EMBL" id="MCP9002081.1"/>
    </source>
</evidence>
<protein>
    <recommendedName>
        <fullName evidence="5">Type I restriction modification DNA specificity domain-containing protein</fullName>
    </recommendedName>
</protein>
<dbReference type="PANTHER" id="PTHR30408:SF12">
    <property type="entry name" value="TYPE I RESTRICTION ENZYME MJAVIII SPECIFICITY SUBUNIT"/>
    <property type="match status" value="1"/>
</dbReference>
<keyword evidence="1" id="KW-0680">Restriction system</keyword>
<dbReference type="SUPFAM" id="SSF116734">
    <property type="entry name" value="DNA methylase specificity domain"/>
    <property type="match status" value="1"/>
</dbReference>
<gene>
    <name evidence="3" type="ORF">NFC73_20470</name>
</gene>
<accession>A0ABT1LY36</accession>
<organism evidence="3 4">
    <name type="scientific">Pseudarthrobacter humi</name>
    <dbReference type="NCBI Taxonomy" id="2952523"/>
    <lineage>
        <taxon>Bacteria</taxon>
        <taxon>Bacillati</taxon>
        <taxon>Actinomycetota</taxon>
        <taxon>Actinomycetes</taxon>
        <taxon>Micrococcales</taxon>
        <taxon>Micrococcaceae</taxon>
        <taxon>Pseudarthrobacter</taxon>
    </lineage>
</organism>
<dbReference type="InterPro" id="IPR052021">
    <property type="entry name" value="Type-I_RS_S_subunit"/>
</dbReference>
<evidence type="ECO:0000256" key="1">
    <source>
        <dbReference type="ARBA" id="ARBA00022747"/>
    </source>
</evidence>
<dbReference type="RefSeq" id="WP_254753286.1">
    <property type="nucleotide sequence ID" value="NZ_JANCLV010000029.1"/>
</dbReference>
<name>A0ABT1LY36_9MICC</name>
<evidence type="ECO:0000313" key="4">
    <source>
        <dbReference type="Proteomes" id="UP001524318"/>
    </source>
</evidence>
<dbReference type="PANTHER" id="PTHR30408">
    <property type="entry name" value="TYPE-1 RESTRICTION ENZYME ECOKI SPECIFICITY PROTEIN"/>
    <property type="match status" value="1"/>
</dbReference>
<comment type="caution">
    <text evidence="3">The sequence shown here is derived from an EMBL/GenBank/DDBJ whole genome shotgun (WGS) entry which is preliminary data.</text>
</comment>
<proteinExistence type="predicted"/>
<reference evidence="3 4" key="1">
    <citation type="submission" date="2022-06" db="EMBL/GenBank/DDBJ databases">
        <title>Pseudarthrobacter sp. strain RMG13 Genome sequencing and assembly.</title>
        <authorList>
            <person name="Kim I."/>
        </authorList>
    </citation>
    <scope>NUCLEOTIDE SEQUENCE [LARGE SCALE GENOMIC DNA]</scope>
    <source>
        <strain evidence="3 4">RMG13</strain>
    </source>
</reference>
<evidence type="ECO:0008006" key="5">
    <source>
        <dbReference type="Google" id="ProtNLM"/>
    </source>
</evidence>
<dbReference type="Proteomes" id="UP001524318">
    <property type="component" value="Unassembled WGS sequence"/>
</dbReference>
<dbReference type="EMBL" id="JANCLV010000029">
    <property type="protein sequence ID" value="MCP9002081.1"/>
    <property type="molecule type" value="Genomic_DNA"/>
</dbReference>
<dbReference type="Gene3D" id="3.90.220.20">
    <property type="entry name" value="DNA methylase specificity domains"/>
    <property type="match status" value="1"/>
</dbReference>
<keyword evidence="4" id="KW-1185">Reference proteome</keyword>
<keyword evidence="2" id="KW-0238">DNA-binding</keyword>
<sequence>MLLSDVARISSGLTVRERLDASRHGVLAIQMADLSVGSDLEVRGMARIPSPHPRYLISRGDVLLRSRGQATIAWAVPDDMAEPAVAVLPLFIIRPSTDIYDPDFLAWWLNQPDAQTHLRRAAQGQTIQMVSKATLESVPLQLPSLAQQRLIADAAHIATREAKLMHSLAECQHTLRQAQLTAAALSGQTHMKAGRK</sequence>